<dbReference type="PANTHER" id="PTHR34222:SF79">
    <property type="entry name" value="RETROVIRUS-RELATED POL POLYPROTEIN FROM TRANSPOSON TNT 1-94"/>
    <property type="match status" value="1"/>
</dbReference>
<comment type="caution">
    <text evidence="2">The sequence shown here is derived from an EMBL/GenBank/DDBJ whole genome shotgun (WGS) entry which is preliminary data.</text>
</comment>
<accession>A0A2I0IP92</accession>
<sequence>MDPLPNVNRAHSMAAHDEAQSLIAQGRDSSFEVMGFVAKIATDSVGGNPNFIGDFKPRGQPFCDYCNPNGHHWATCYQLHGYPSSEQSNRRNSKGNSSVQSRPGGSRGQSASSIALQQREV</sequence>
<reference evidence="2 3" key="1">
    <citation type="submission" date="2017-11" db="EMBL/GenBank/DDBJ databases">
        <title>De-novo sequencing of pomegranate (Punica granatum L.) genome.</title>
        <authorList>
            <person name="Akparov Z."/>
            <person name="Amiraslanov A."/>
            <person name="Hajiyeva S."/>
            <person name="Abbasov M."/>
            <person name="Kaur K."/>
            <person name="Hamwieh A."/>
            <person name="Solovyev V."/>
            <person name="Salamov A."/>
            <person name="Braich B."/>
            <person name="Kosarev P."/>
            <person name="Mahmoud A."/>
            <person name="Hajiyev E."/>
            <person name="Babayeva S."/>
            <person name="Izzatullayeva V."/>
            <person name="Mammadov A."/>
            <person name="Mammadov A."/>
            <person name="Sharifova S."/>
            <person name="Ojaghi J."/>
            <person name="Eynullazada K."/>
            <person name="Bayramov B."/>
            <person name="Abdulazimova A."/>
            <person name="Shahmuradov I."/>
        </authorList>
    </citation>
    <scope>NUCLEOTIDE SEQUENCE [LARGE SCALE GENOMIC DNA]</scope>
    <source>
        <strain evidence="3">cv. AG2017</strain>
        <tissue evidence="2">Leaf</tissue>
    </source>
</reference>
<keyword evidence="3" id="KW-1185">Reference proteome</keyword>
<feature type="region of interest" description="Disordered" evidence="1">
    <location>
        <begin position="82"/>
        <end position="121"/>
    </location>
</feature>
<evidence type="ECO:0000313" key="3">
    <source>
        <dbReference type="Proteomes" id="UP000233551"/>
    </source>
</evidence>
<gene>
    <name evidence="2" type="ORF">CRG98_034038</name>
</gene>
<evidence type="ECO:0000313" key="2">
    <source>
        <dbReference type="EMBL" id="PKI45520.1"/>
    </source>
</evidence>
<organism evidence="2 3">
    <name type="scientific">Punica granatum</name>
    <name type="common">Pomegranate</name>
    <dbReference type="NCBI Taxonomy" id="22663"/>
    <lineage>
        <taxon>Eukaryota</taxon>
        <taxon>Viridiplantae</taxon>
        <taxon>Streptophyta</taxon>
        <taxon>Embryophyta</taxon>
        <taxon>Tracheophyta</taxon>
        <taxon>Spermatophyta</taxon>
        <taxon>Magnoliopsida</taxon>
        <taxon>eudicotyledons</taxon>
        <taxon>Gunneridae</taxon>
        <taxon>Pentapetalae</taxon>
        <taxon>rosids</taxon>
        <taxon>malvids</taxon>
        <taxon>Myrtales</taxon>
        <taxon>Lythraceae</taxon>
        <taxon>Punica</taxon>
    </lineage>
</organism>
<dbReference type="EMBL" id="PGOL01002706">
    <property type="protein sequence ID" value="PKI45520.1"/>
    <property type="molecule type" value="Genomic_DNA"/>
</dbReference>
<dbReference type="Proteomes" id="UP000233551">
    <property type="component" value="Unassembled WGS sequence"/>
</dbReference>
<evidence type="ECO:0000256" key="1">
    <source>
        <dbReference type="SAM" id="MobiDB-lite"/>
    </source>
</evidence>
<proteinExistence type="predicted"/>
<feature type="compositionally biased region" description="Polar residues" evidence="1">
    <location>
        <begin position="94"/>
        <end position="121"/>
    </location>
</feature>
<protein>
    <submittedName>
        <fullName evidence="2">Uncharacterized protein</fullName>
    </submittedName>
</protein>
<dbReference type="AlphaFoldDB" id="A0A2I0IP92"/>
<dbReference type="PANTHER" id="PTHR34222">
    <property type="entry name" value="GAG_PRE-INTEGRS DOMAIN-CONTAINING PROTEIN"/>
    <property type="match status" value="1"/>
</dbReference>
<name>A0A2I0IP92_PUNGR</name>